<dbReference type="EMBL" id="JACHIV010000001">
    <property type="protein sequence ID" value="MBB5070153.1"/>
    <property type="molecule type" value="Genomic_DNA"/>
</dbReference>
<evidence type="ECO:0000313" key="4">
    <source>
        <dbReference type="Proteomes" id="UP000580474"/>
    </source>
</evidence>
<dbReference type="SUPFAM" id="SSF110399">
    <property type="entry name" value="ThiG-like"/>
    <property type="match status" value="1"/>
</dbReference>
<gene>
    <name evidence="3" type="ORF">BJ969_003241</name>
</gene>
<dbReference type="Proteomes" id="UP000580474">
    <property type="component" value="Unassembled WGS sequence"/>
</dbReference>
<dbReference type="Gene3D" id="3.20.20.70">
    <property type="entry name" value="Aldolase class I"/>
    <property type="match status" value="1"/>
</dbReference>
<organism evidence="3 4">
    <name type="scientific">Saccharopolyspora gloriosae</name>
    <dbReference type="NCBI Taxonomy" id="455344"/>
    <lineage>
        <taxon>Bacteria</taxon>
        <taxon>Bacillati</taxon>
        <taxon>Actinomycetota</taxon>
        <taxon>Actinomycetes</taxon>
        <taxon>Pseudonocardiales</taxon>
        <taxon>Pseudonocardiaceae</taxon>
        <taxon>Saccharopolyspora</taxon>
    </lineage>
</organism>
<name>A0A840NIZ0_9PSEU</name>
<reference evidence="3 4" key="1">
    <citation type="submission" date="2020-08" db="EMBL/GenBank/DDBJ databases">
        <title>Sequencing the genomes of 1000 actinobacteria strains.</title>
        <authorList>
            <person name="Klenk H.-P."/>
        </authorList>
    </citation>
    <scope>NUCLEOTIDE SEQUENCE [LARGE SCALE GENOMIC DNA]</scope>
    <source>
        <strain evidence="3 4">DSM 45582</strain>
    </source>
</reference>
<dbReference type="InterPro" id="IPR033983">
    <property type="entry name" value="Thiazole_synthase_ThiG"/>
</dbReference>
<comment type="caution">
    <text evidence="3">The sequence shown here is derived from an EMBL/GenBank/DDBJ whole genome shotgun (WGS) entry which is preliminary data.</text>
</comment>
<dbReference type="Pfam" id="PF05690">
    <property type="entry name" value="ThiG"/>
    <property type="match status" value="1"/>
</dbReference>
<proteinExistence type="predicted"/>
<keyword evidence="1" id="KW-0704">Schiff base</keyword>
<dbReference type="InterPro" id="IPR013785">
    <property type="entry name" value="Aldolase_TIM"/>
</dbReference>
<sequence length="167" mass="18393">MSDNPGRQQLTPHAPLDTIVPLRLRFGCGCPPPSPTGLIHLTTTYDPNPVLDEPWLEIGEHQFRSRLIVGIEQYDSVPVVRDVLTATGADVFITTVDPDNRRSSLLLSDLDDALPLENFSWIGTTSFSRSKDSAVKTAGILRDSLGIDVLKPDVRGEDNMPDNRMTI</sequence>
<evidence type="ECO:0000313" key="3">
    <source>
        <dbReference type="EMBL" id="MBB5070153.1"/>
    </source>
</evidence>
<accession>A0A840NIZ0</accession>
<protein>
    <submittedName>
        <fullName evidence="3">Thiazole synthase ThiGH ThiG subunit</fullName>
    </submittedName>
</protein>
<keyword evidence="4" id="KW-1185">Reference proteome</keyword>
<evidence type="ECO:0000259" key="2">
    <source>
        <dbReference type="Pfam" id="PF05690"/>
    </source>
</evidence>
<feature type="domain" description="Thiazole synthase ThiG" evidence="2">
    <location>
        <begin position="58"/>
        <end position="163"/>
    </location>
</feature>
<dbReference type="AlphaFoldDB" id="A0A840NIZ0"/>
<evidence type="ECO:0000256" key="1">
    <source>
        <dbReference type="ARBA" id="ARBA00023270"/>
    </source>
</evidence>